<protein>
    <recommendedName>
        <fullName evidence="12">Cytochrome c-type protein</fullName>
    </recommendedName>
</protein>
<evidence type="ECO:0000256" key="12">
    <source>
        <dbReference type="PIRNR" id="PIRNR000013"/>
    </source>
</evidence>
<gene>
    <name evidence="17" type="ORF">EKG38_19475</name>
</gene>
<comment type="PTM">
    <text evidence="12">Binds 4 heme groups per subunit.</text>
</comment>
<keyword evidence="9 15" id="KW-1133">Transmembrane helix</keyword>
<feature type="binding site" description="axial binding residue" evidence="14">
    <location>
        <position position="177"/>
    </location>
    <ligand>
        <name>heme</name>
        <dbReference type="ChEBI" id="CHEBI:30413"/>
        <label>4</label>
    </ligand>
    <ligandPart>
        <name>Fe</name>
        <dbReference type="ChEBI" id="CHEBI:18248"/>
    </ligandPart>
</feature>
<name>A0A431WPK1_9GAMM</name>
<dbReference type="Pfam" id="PF03264">
    <property type="entry name" value="Cytochrom_NNT"/>
    <property type="match status" value="1"/>
</dbReference>
<dbReference type="InterPro" id="IPR051174">
    <property type="entry name" value="Cytochrome_c-type_ET"/>
</dbReference>
<dbReference type="AlphaFoldDB" id="A0A431WPK1"/>
<evidence type="ECO:0000256" key="4">
    <source>
        <dbReference type="ARBA" id="ARBA00022475"/>
    </source>
</evidence>
<evidence type="ECO:0000256" key="13">
    <source>
        <dbReference type="PIRSR" id="PIRSR000013-1"/>
    </source>
</evidence>
<feature type="binding site" description="covalent" evidence="13">
    <location>
        <position position="176"/>
    </location>
    <ligand>
        <name>heme</name>
        <dbReference type="ChEBI" id="CHEBI:30413"/>
        <label>4</label>
    </ligand>
</feature>
<dbReference type="PIRSF" id="PIRSF000013">
    <property type="entry name" value="4_hem_cytochrm_NapC"/>
    <property type="match status" value="1"/>
</dbReference>
<evidence type="ECO:0000256" key="2">
    <source>
        <dbReference type="ARBA" id="ARBA00007395"/>
    </source>
</evidence>
<feature type="binding site" evidence="13">
    <location>
        <position position="104"/>
    </location>
    <ligand>
        <name>a menaquinol</name>
        <dbReference type="ChEBI" id="CHEBI:18151"/>
    </ligand>
</feature>
<feature type="binding site" description="covalent" evidence="13">
    <location>
        <position position="85"/>
    </location>
    <ligand>
        <name>heme</name>
        <dbReference type="ChEBI" id="CHEBI:30413"/>
        <label>2</label>
    </ligand>
</feature>
<evidence type="ECO:0000256" key="10">
    <source>
        <dbReference type="ARBA" id="ARBA00023004"/>
    </source>
</evidence>
<comment type="subcellular location">
    <subcellularLocation>
        <location evidence="1">Cell membrane</location>
        <topology evidence="1">Single-pass membrane protein</topology>
    </subcellularLocation>
</comment>
<feature type="binding site" evidence="13">
    <location>
        <position position="82"/>
    </location>
    <ligand>
        <name>a menaquinol</name>
        <dbReference type="ChEBI" id="CHEBI:18151"/>
    </ligand>
</feature>
<feature type="binding site" description="axial binding residue" evidence="14">
    <location>
        <position position="182"/>
    </location>
    <ligand>
        <name>heme</name>
        <dbReference type="ChEBI" id="CHEBI:30413"/>
        <label>2</label>
    </ligand>
    <ligandPart>
        <name>Fe</name>
        <dbReference type="ChEBI" id="CHEBI:18248"/>
    </ligandPart>
</feature>
<proteinExistence type="inferred from homology"/>
<keyword evidence="7 12" id="KW-0479">Metal-binding</keyword>
<comment type="similarity">
    <text evidence="2">Belongs to the NapC/NirT/NrfH family.</text>
</comment>
<dbReference type="PANTHER" id="PTHR30333:SF3">
    <property type="entry name" value="CYTOCHROME C-TYPE PROTEIN TORY"/>
    <property type="match status" value="1"/>
</dbReference>
<keyword evidence="11 15" id="KW-0472">Membrane</keyword>
<evidence type="ECO:0000256" key="5">
    <source>
        <dbReference type="ARBA" id="ARBA00022617"/>
    </source>
</evidence>
<sequence length="188" mass="21539">MNKKGETTRWQRLWSWLKRPLALGIPIGMFLLVLVGTSFQAMMVVSNQNEFCFSCHLTMDTIVQEYQASSHFGDGEDIPATCSDCHVPHPFIDKMIVKTIALKDVYHMIAGTITKENFEEHRPAMAESVWKAFKKNDSANCRHCHQGENFDLAKQPQRARLNHEKIEARGETCIDCHQGLTHNRIVVR</sequence>
<comment type="caution">
    <text evidence="17">The sequence shown here is derived from an EMBL/GenBank/DDBJ whole genome shotgun (WGS) entry which is preliminary data.</text>
</comment>
<evidence type="ECO:0000313" key="18">
    <source>
        <dbReference type="Proteomes" id="UP000267448"/>
    </source>
</evidence>
<reference evidence="17 18" key="1">
    <citation type="submission" date="2018-12" db="EMBL/GenBank/DDBJ databases">
        <authorList>
            <person name="Yu L."/>
        </authorList>
    </citation>
    <scope>NUCLEOTIDE SEQUENCE [LARGE SCALE GENOMIC DNA]</scope>
    <source>
        <strain evidence="17 18">HAW-EB2</strain>
    </source>
</reference>
<feature type="binding site" description="covalent" evidence="13">
    <location>
        <position position="55"/>
    </location>
    <ligand>
        <name>heme</name>
        <dbReference type="ChEBI" id="CHEBI:30413"/>
        <label>1</label>
    </ligand>
</feature>
<keyword evidence="10 12" id="KW-0408">Iron</keyword>
<evidence type="ECO:0000313" key="17">
    <source>
        <dbReference type="EMBL" id="RTR37377.1"/>
    </source>
</evidence>
<accession>A0A431WPK1</accession>
<dbReference type="GO" id="GO:0005886">
    <property type="term" value="C:plasma membrane"/>
    <property type="evidence" value="ECO:0007669"/>
    <property type="project" value="UniProtKB-SubCell"/>
</dbReference>
<keyword evidence="6 15" id="KW-0812">Transmembrane</keyword>
<keyword evidence="3 12" id="KW-0813">Transport</keyword>
<evidence type="ECO:0000256" key="7">
    <source>
        <dbReference type="ARBA" id="ARBA00022723"/>
    </source>
</evidence>
<keyword evidence="18" id="KW-1185">Reference proteome</keyword>
<feature type="binding site" description="covalent" evidence="13">
    <location>
        <position position="141"/>
    </location>
    <ligand>
        <name>heme</name>
        <dbReference type="ChEBI" id="CHEBI:30413"/>
        <label>3</label>
    </ligand>
</feature>
<feature type="binding site" description="axial binding residue" evidence="14">
    <location>
        <position position="86"/>
    </location>
    <ligand>
        <name>heme</name>
        <dbReference type="ChEBI" id="CHEBI:30413"/>
        <label>2</label>
    </ligand>
    <ligandPart>
        <name>Fe</name>
        <dbReference type="ChEBI" id="CHEBI:18248"/>
    </ligandPart>
</feature>
<evidence type="ECO:0000256" key="1">
    <source>
        <dbReference type="ARBA" id="ARBA00004162"/>
    </source>
</evidence>
<dbReference type="GO" id="GO:0046872">
    <property type="term" value="F:metal ion binding"/>
    <property type="evidence" value="ECO:0007669"/>
    <property type="project" value="UniProtKB-KW"/>
</dbReference>
<dbReference type="InterPro" id="IPR005126">
    <property type="entry name" value="NapC/NirT_cyt_c_N"/>
</dbReference>
<dbReference type="RefSeq" id="WP_126522166.1">
    <property type="nucleotide sequence ID" value="NZ_RXNU01000013.1"/>
</dbReference>
<dbReference type="GO" id="GO:0020037">
    <property type="term" value="F:heme binding"/>
    <property type="evidence" value="ECO:0007669"/>
    <property type="project" value="InterPro"/>
</dbReference>
<evidence type="ECO:0000256" key="11">
    <source>
        <dbReference type="ARBA" id="ARBA00023136"/>
    </source>
</evidence>
<feature type="binding site" description="covalent" evidence="13">
    <location>
        <position position="144"/>
    </location>
    <ligand>
        <name>heme</name>
        <dbReference type="ChEBI" id="CHEBI:30413"/>
        <label>3</label>
    </ligand>
</feature>
<feature type="binding site" description="axial binding residue" evidence="14">
    <location>
        <position position="145"/>
    </location>
    <ligand>
        <name>heme</name>
        <dbReference type="ChEBI" id="CHEBI:30413"/>
        <label>3</label>
    </ligand>
    <ligandPart>
        <name>Fe</name>
        <dbReference type="ChEBI" id="CHEBI:18248"/>
    </ligandPart>
</feature>
<evidence type="ECO:0000256" key="14">
    <source>
        <dbReference type="PIRSR" id="PIRSR000013-2"/>
    </source>
</evidence>
<dbReference type="PANTHER" id="PTHR30333">
    <property type="entry name" value="CYTOCHROME C-TYPE PROTEIN"/>
    <property type="match status" value="1"/>
</dbReference>
<evidence type="ECO:0000256" key="15">
    <source>
        <dbReference type="SAM" id="Phobius"/>
    </source>
</evidence>
<comment type="cofactor">
    <cofactor evidence="13">
        <name>heme</name>
        <dbReference type="ChEBI" id="CHEBI:30413"/>
    </cofactor>
    <text evidence="13">Binds 4 heme groups per subunit.</text>
</comment>
<dbReference type="InterPro" id="IPR038266">
    <property type="entry name" value="NapC/NirT_cytc_sf"/>
</dbReference>
<dbReference type="OrthoDB" id="9782159at2"/>
<feature type="transmembrane region" description="Helical" evidence="15">
    <location>
        <begin position="21"/>
        <end position="45"/>
    </location>
</feature>
<feature type="binding site" description="axial binding residue" evidence="14">
    <location>
        <position position="104"/>
    </location>
    <ligand>
        <name>heme</name>
        <dbReference type="ChEBI" id="CHEBI:30413"/>
        <label>1</label>
    </ligand>
    <ligandPart>
        <name>Fe</name>
        <dbReference type="ChEBI" id="CHEBI:18248"/>
    </ligandPart>
</feature>
<evidence type="ECO:0000256" key="3">
    <source>
        <dbReference type="ARBA" id="ARBA00022448"/>
    </source>
</evidence>
<dbReference type="GO" id="GO:0009061">
    <property type="term" value="P:anaerobic respiration"/>
    <property type="evidence" value="ECO:0007669"/>
    <property type="project" value="TreeGrafter"/>
</dbReference>
<feature type="binding site" description="covalent" evidence="13">
    <location>
        <position position="173"/>
    </location>
    <ligand>
        <name>heme</name>
        <dbReference type="ChEBI" id="CHEBI:30413"/>
        <label>4</label>
    </ligand>
</feature>
<dbReference type="GO" id="GO:0019333">
    <property type="term" value="P:denitrification pathway"/>
    <property type="evidence" value="ECO:0007669"/>
    <property type="project" value="InterPro"/>
</dbReference>
<evidence type="ECO:0000256" key="6">
    <source>
        <dbReference type="ARBA" id="ARBA00022692"/>
    </source>
</evidence>
<organism evidence="17 18">
    <name type="scientific">Shewanella canadensis</name>
    <dbReference type="NCBI Taxonomy" id="271096"/>
    <lineage>
        <taxon>Bacteria</taxon>
        <taxon>Pseudomonadati</taxon>
        <taxon>Pseudomonadota</taxon>
        <taxon>Gammaproteobacteria</taxon>
        <taxon>Alteromonadales</taxon>
        <taxon>Shewanellaceae</taxon>
        <taxon>Shewanella</taxon>
    </lineage>
</organism>
<feature type="domain" description="NapC/NirT cytochrome c N-terminal" evidence="16">
    <location>
        <begin position="26"/>
        <end position="184"/>
    </location>
</feature>
<evidence type="ECO:0000256" key="9">
    <source>
        <dbReference type="ARBA" id="ARBA00022989"/>
    </source>
</evidence>
<dbReference type="Gene3D" id="1.10.3820.10">
    <property type="entry name" value="Di-heme elbow motif domain"/>
    <property type="match status" value="1"/>
</dbReference>
<keyword evidence="4" id="KW-1003">Cell membrane</keyword>
<dbReference type="GO" id="GO:0009055">
    <property type="term" value="F:electron transfer activity"/>
    <property type="evidence" value="ECO:0007669"/>
    <property type="project" value="TreeGrafter"/>
</dbReference>
<dbReference type="InterPro" id="IPR036280">
    <property type="entry name" value="Multihaem_cyt_sf"/>
</dbReference>
<dbReference type="InterPro" id="IPR024717">
    <property type="entry name" value="NapC/NirT/NrfH"/>
</dbReference>
<keyword evidence="8 12" id="KW-0249">Electron transport</keyword>
<dbReference type="Proteomes" id="UP000267448">
    <property type="component" value="Unassembled WGS sequence"/>
</dbReference>
<evidence type="ECO:0000256" key="8">
    <source>
        <dbReference type="ARBA" id="ARBA00022982"/>
    </source>
</evidence>
<evidence type="ECO:0000259" key="16">
    <source>
        <dbReference type="Pfam" id="PF03264"/>
    </source>
</evidence>
<dbReference type="EMBL" id="RXNU01000013">
    <property type="protein sequence ID" value="RTR37377.1"/>
    <property type="molecule type" value="Genomic_DNA"/>
</dbReference>
<keyword evidence="5 12" id="KW-0349">Heme</keyword>
<feature type="binding site" description="covalent" evidence="13">
    <location>
        <position position="52"/>
    </location>
    <ligand>
        <name>heme</name>
        <dbReference type="ChEBI" id="CHEBI:30413"/>
        <label>1</label>
    </ligand>
</feature>
<dbReference type="SUPFAM" id="SSF48695">
    <property type="entry name" value="Multiheme cytochromes"/>
    <property type="match status" value="1"/>
</dbReference>